<keyword evidence="2" id="KW-1185">Reference proteome</keyword>
<sequence length="96" mass="11518">MRLTDFIYLLNSTNRQLNNYIVIRSTTSPEQTSVYFRDVPALNQLLNELQRETNLPRQEIESLFLQELPTCLRKTYELSDQLITNKMKEFYIDRLN</sequence>
<dbReference type="RefSeq" id="WP_217067814.1">
    <property type="nucleotide sequence ID" value="NZ_JAHQCS010000147.1"/>
</dbReference>
<proteinExistence type="predicted"/>
<dbReference type="Proteomes" id="UP000784880">
    <property type="component" value="Unassembled WGS sequence"/>
</dbReference>
<gene>
    <name evidence="1" type="ORF">KS419_18190</name>
</gene>
<name>A0ABS6JMW6_9BACI</name>
<evidence type="ECO:0000313" key="2">
    <source>
        <dbReference type="Proteomes" id="UP000784880"/>
    </source>
</evidence>
<comment type="caution">
    <text evidence="1">The sequence shown here is derived from an EMBL/GenBank/DDBJ whole genome shotgun (WGS) entry which is preliminary data.</text>
</comment>
<accession>A0ABS6JMW6</accession>
<protein>
    <submittedName>
        <fullName evidence="1">Uncharacterized protein</fullName>
    </submittedName>
</protein>
<evidence type="ECO:0000313" key="1">
    <source>
        <dbReference type="EMBL" id="MBU9713663.1"/>
    </source>
</evidence>
<dbReference type="EMBL" id="JAHQCS010000147">
    <property type="protein sequence ID" value="MBU9713663.1"/>
    <property type="molecule type" value="Genomic_DNA"/>
</dbReference>
<organism evidence="1 2">
    <name type="scientific">Evansella tamaricis</name>
    <dbReference type="NCBI Taxonomy" id="2069301"/>
    <lineage>
        <taxon>Bacteria</taxon>
        <taxon>Bacillati</taxon>
        <taxon>Bacillota</taxon>
        <taxon>Bacilli</taxon>
        <taxon>Bacillales</taxon>
        <taxon>Bacillaceae</taxon>
        <taxon>Evansella</taxon>
    </lineage>
</organism>
<reference evidence="1 2" key="1">
    <citation type="submission" date="2021-06" db="EMBL/GenBank/DDBJ databases">
        <title>Bacillus sp. RD4P76, an endophyte from a halophyte.</title>
        <authorList>
            <person name="Sun J.-Q."/>
        </authorList>
    </citation>
    <scope>NUCLEOTIDE SEQUENCE [LARGE SCALE GENOMIC DNA]</scope>
    <source>
        <strain evidence="1 2">CGMCC 1.15917</strain>
    </source>
</reference>